<evidence type="ECO:0000313" key="2">
    <source>
        <dbReference type="Proteomes" id="UP000054925"/>
    </source>
</evidence>
<keyword evidence="2" id="KW-1185">Reference proteome</keyword>
<protein>
    <submittedName>
        <fullName evidence="1">Uncharacterized protein</fullName>
    </submittedName>
</protein>
<gene>
    <name evidence="1" type="ORF">AWB67_07667</name>
</gene>
<accession>A0A158L744</accession>
<name>A0A158L744_9BURK</name>
<proteinExistence type="predicted"/>
<evidence type="ECO:0000313" key="1">
    <source>
        <dbReference type="EMBL" id="SAL88830.1"/>
    </source>
</evidence>
<dbReference type="Proteomes" id="UP000054925">
    <property type="component" value="Unassembled WGS sequence"/>
</dbReference>
<dbReference type="AlphaFoldDB" id="A0A158L744"/>
<reference evidence="1" key="1">
    <citation type="submission" date="2016-01" db="EMBL/GenBank/DDBJ databases">
        <authorList>
            <person name="Peeters C."/>
        </authorList>
    </citation>
    <scope>NUCLEOTIDE SEQUENCE [LARGE SCALE GENOMIC DNA]</scope>
    <source>
        <strain evidence="1">LMG 22937</strain>
    </source>
</reference>
<comment type="caution">
    <text evidence="1">The sequence shown here is derived from an EMBL/GenBank/DDBJ whole genome shotgun (WGS) entry which is preliminary data.</text>
</comment>
<sequence length="46" mass="4954">MPSMIVMMSAIFAELWLMSPIVPTTWLTTALPLLAISDAFAASELA</sequence>
<organism evidence="1 2">
    <name type="scientific">Caballeronia terrestris</name>
    <dbReference type="NCBI Taxonomy" id="1226301"/>
    <lineage>
        <taxon>Bacteria</taxon>
        <taxon>Pseudomonadati</taxon>
        <taxon>Pseudomonadota</taxon>
        <taxon>Betaproteobacteria</taxon>
        <taxon>Burkholderiales</taxon>
        <taxon>Burkholderiaceae</taxon>
        <taxon>Caballeronia</taxon>
    </lineage>
</organism>
<dbReference type="EMBL" id="FCOL02000598">
    <property type="protein sequence ID" value="SAL88830.1"/>
    <property type="molecule type" value="Genomic_DNA"/>
</dbReference>